<dbReference type="OrthoDB" id="2190219at2759"/>
<dbReference type="GO" id="GO:0030007">
    <property type="term" value="P:intracellular potassium ion homeostasis"/>
    <property type="evidence" value="ECO:0007669"/>
    <property type="project" value="TreeGrafter"/>
</dbReference>
<dbReference type="GO" id="GO:0120029">
    <property type="term" value="P:proton export across plasma membrane"/>
    <property type="evidence" value="ECO:0007669"/>
    <property type="project" value="InterPro"/>
</dbReference>
<feature type="domain" description="Cation/H+ exchanger transmembrane" evidence="13">
    <location>
        <begin position="31"/>
        <end position="446"/>
    </location>
</feature>
<sequence>MTGSLSEHAFKPFEVSAAHLVYVGFGAFVVIFASFALFIKEKLYLGEAPIAAVFGIIVGPIAINLFHPAQWGAQPEQVAPGNEITNEISLELLRVTIALAVFAAGVELPKKYLLRHWRSLSILLGPVMVYGWLLTAAFIYALIPRLDFLNSLVVAAAVTPTDPVLSASVVGGPWAEKHVPAHIRHLLICESGCNDGAAFPFLYLALYLSFNRDNVRYAVGRWVYETILYEIVMGTILGALIGYAARKMIRFSERHKLVDRESFVAQYVSLALLSMGVNVLLGSDDLLAAFACGAAFAWDGWFTRQTEDSNFSSVVDLLFNVATFIYIGAQMPFSQFTGGGHSQLELWRLFVIAILTLLFKRIPIVLALWKYIPDIKTFRDALFVGHTAPIGTGAIFISTLGRTLMPAEVPIPPQTSNDVLALSILPITYFIVLCSIAVHGLTIPVFSFSKGAHKVTRTWSRHTSFADGEPSWMTRAMRRTRTGESQATSMQYDEDGEGGGMSEIRRVLAAQLANIGKGAIGGEEEKELRDRLEGDEEGRVEGTSPNATTSDSSSTAFRDRRVTPGSQDIDLEKGEATGDLGVGMMEKLEKGNLDDAIDDLEDGIEADDNNACSEWTGEDTCEMRRYREQQKTNEATKAALKLAHAQQRQQEREQGEPLEDDLGEAPMDRDISPCRIGNEGQAATVTAERGRMLSSAAYRHRDGGDEQREQGEDEYPLVREWIEGNHLVLELCKSRLEEPIVEVIHLTDEEKAAMNGHQSKSFKWVRDHASELKLLVKDDVASEWTLENARHKLLQHGIPGKLANAQPIVSQRTEREAFKQTAEGHISSKEAMKEIEGCESTPSPRDSPRQGNSPNRKSQEETAAERQARADLLYGALNWASEQRGTDSDPSSTADKGRRRPSPPQSRSSGSKSLPDSNSPSRKSTTSTLPPRKDVPATTNKATYRPVGARRESMRKKLLSGKISLSGRRTSSAVDVDDADEGIQEEVEMEAPAETHPTPQSHVRALKNFPRSASLGGLGYSAPDEEASGQASPSSLRGHHRASSIVWMDIEDGHDRTPRTPLASASIMPRKLRSRTNSNNNSNSNDRDRSVQFAETSNDDNEGGSENGQTPRHKYRGLAGLISSLRSGATARDYEEPSEPETPPQQASSASGILQPPPAKK</sequence>
<feature type="region of interest" description="Disordered" evidence="11">
    <location>
        <begin position="521"/>
        <end position="573"/>
    </location>
</feature>
<feature type="transmembrane region" description="Helical" evidence="12">
    <location>
        <begin position="286"/>
        <end position="302"/>
    </location>
</feature>
<evidence type="ECO:0000256" key="12">
    <source>
        <dbReference type="SAM" id="Phobius"/>
    </source>
</evidence>
<dbReference type="InterPro" id="IPR006153">
    <property type="entry name" value="Cation/H_exchanger_TM"/>
</dbReference>
<feature type="transmembrane region" description="Helical" evidence="12">
    <location>
        <begin position="314"/>
        <end position="334"/>
    </location>
</feature>
<comment type="subcellular location">
    <subcellularLocation>
        <location evidence="1">Membrane</location>
        <topology evidence="1">Multi-pass membrane protein</topology>
    </subcellularLocation>
</comment>
<dbReference type="GO" id="GO:0036376">
    <property type="term" value="P:sodium ion export across plasma membrane"/>
    <property type="evidence" value="ECO:0007669"/>
    <property type="project" value="InterPro"/>
</dbReference>
<dbReference type="HOGENOM" id="CLU_006274_0_0_1"/>
<evidence type="ECO:0000256" key="2">
    <source>
        <dbReference type="ARBA" id="ARBA00005248"/>
    </source>
</evidence>
<feature type="transmembrane region" description="Helical" evidence="12">
    <location>
        <begin position="20"/>
        <end position="38"/>
    </location>
</feature>
<keyword evidence="10" id="KW-0739">Sodium transport</keyword>
<comment type="similarity">
    <text evidence="2">Belongs to the fungal Na(+)/H(+) exchanger family.</text>
</comment>
<feature type="transmembrane region" description="Helical" evidence="12">
    <location>
        <begin position="346"/>
        <end position="369"/>
    </location>
</feature>
<dbReference type="PANTHER" id="PTHR31382">
    <property type="entry name" value="NA(+)/H(+) ANTIPORTER"/>
    <property type="match status" value="1"/>
</dbReference>
<feature type="transmembrane region" description="Helical" evidence="12">
    <location>
        <begin position="120"/>
        <end position="143"/>
    </location>
</feature>
<evidence type="ECO:0000256" key="5">
    <source>
        <dbReference type="ARBA" id="ARBA00022692"/>
    </source>
</evidence>
<feature type="compositionally biased region" description="Polar residues" evidence="11">
    <location>
        <begin position="880"/>
        <end position="894"/>
    </location>
</feature>
<keyword evidence="4" id="KW-0050">Antiport</keyword>
<comment type="caution">
    <text evidence="14">The sequence shown here is derived from an EMBL/GenBank/DDBJ whole genome shotgun (WGS) entry which is preliminary data.</text>
</comment>
<evidence type="ECO:0000313" key="14">
    <source>
        <dbReference type="EMBL" id="KDN47359.1"/>
    </source>
</evidence>
<dbReference type="PANTHER" id="PTHR31382:SF4">
    <property type="entry name" value="NA(+)_H(+) ANTIPORTER"/>
    <property type="match status" value="1"/>
</dbReference>
<keyword evidence="3" id="KW-0813">Transport</keyword>
<feature type="compositionally biased region" description="Basic and acidic residues" evidence="11">
    <location>
        <begin position="526"/>
        <end position="540"/>
    </location>
</feature>
<organism evidence="14 15">
    <name type="scientific">Tilletiaria anomala (strain ATCC 24038 / CBS 436.72 / UBC 951)</name>
    <dbReference type="NCBI Taxonomy" id="1037660"/>
    <lineage>
        <taxon>Eukaryota</taxon>
        <taxon>Fungi</taxon>
        <taxon>Dikarya</taxon>
        <taxon>Basidiomycota</taxon>
        <taxon>Ustilaginomycotina</taxon>
        <taxon>Exobasidiomycetes</taxon>
        <taxon>Georgefischeriales</taxon>
        <taxon>Tilletiariaceae</taxon>
        <taxon>Tilletiaria</taxon>
    </lineage>
</organism>
<feature type="compositionally biased region" description="Polar residues" evidence="11">
    <location>
        <begin position="916"/>
        <end position="929"/>
    </location>
</feature>
<feature type="transmembrane region" description="Helical" evidence="12">
    <location>
        <begin position="50"/>
        <end position="68"/>
    </location>
</feature>
<feature type="compositionally biased region" description="Basic and acidic residues" evidence="11">
    <location>
        <begin position="857"/>
        <end position="866"/>
    </location>
</feature>
<feature type="transmembrane region" description="Helical" evidence="12">
    <location>
        <begin position="420"/>
        <end position="448"/>
    </location>
</feature>
<dbReference type="STRING" id="1037660.A0A066W8I3"/>
<keyword evidence="15" id="KW-1185">Reference proteome</keyword>
<dbReference type="GeneID" id="25264277"/>
<feature type="transmembrane region" description="Helical" evidence="12">
    <location>
        <begin position="88"/>
        <end position="108"/>
    </location>
</feature>
<evidence type="ECO:0000256" key="7">
    <source>
        <dbReference type="ARBA" id="ARBA00023053"/>
    </source>
</evidence>
<dbReference type="InterPro" id="IPR004712">
    <property type="entry name" value="Na+/H+_antiporter_fungi"/>
</dbReference>
<keyword evidence="7" id="KW-0915">Sodium</keyword>
<feature type="compositionally biased region" description="Polar residues" evidence="11">
    <location>
        <begin position="840"/>
        <end position="856"/>
    </location>
</feature>
<feature type="transmembrane region" description="Helical" evidence="12">
    <location>
        <begin position="263"/>
        <end position="280"/>
    </location>
</feature>
<keyword evidence="9 12" id="KW-0472">Membrane</keyword>
<name>A0A066W8I3_TILAU</name>
<evidence type="ECO:0000256" key="9">
    <source>
        <dbReference type="ARBA" id="ARBA00023136"/>
    </source>
</evidence>
<feature type="compositionally biased region" description="Low complexity" evidence="11">
    <location>
        <begin position="905"/>
        <end position="915"/>
    </location>
</feature>
<dbReference type="Proteomes" id="UP000027361">
    <property type="component" value="Unassembled WGS sequence"/>
</dbReference>
<dbReference type="EMBL" id="JMSN01000030">
    <property type="protein sequence ID" value="KDN47359.1"/>
    <property type="molecule type" value="Genomic_DNA"/>
</dbReference>
<feature type="region of interest" description="Disordered" evidence="11">
    <location>
        <begin position="878"/>
        <end position="979"/>
    </location>
</feature>
<feature type="transmembrane region" description="Helical" evidence="12">
    <location>
        <begin position="222"/>
        <end position="243"/>
    </location>
</feature>
<dbReference type="FunCoup" id="A0A066W8I3">
    <property type="interactions" value="61"/>
</dbReference>
<dbReference type="AlphaFoldDB" id="A0A066W8I3"/>
<dbReference type="InParanoid" id="A0A066W8I3"/>
<feature type="region of interest" description="Disordered" evidence="11">
    <location>
        <begin position="814"/>
        <end position="866"/>
    </location>
</feature>
<gene>
    <name evidence="14" type="ORF">K437DRAFT_255905</name>
</gene>
<evidence type="ECO:0000313" key="15">
    <source>
        <dbReference type="Proteomes" id="UP000027361"/>
    </source>
</evidence>
<feature type="compositionally biased region" description="Polar residues" evidence="11">
    <location>
        <begin position="543"/>
        <end position="556"/>
    </location>
</feature>
<dbReference type="FunFam" id="1.20.1530.20:FF:000015">
    <property type="entry name" value="Na(+)/H(+) antiporter 2"/>
    <property type="match status" value="1"/>
</dbReference>
<reference evidence="14 15" key="1">
    <citation type="submission" date="2014-05" db="EMBL/GenBank/DDBJ databases">
        <title>Draft genome sequence of a rare smut relative, Tilletiaria anomala UBC 951.</title>
        <authorList>
            <consortium name="DOE Joint Genome Institute"/>
            <person name="Toome M."/>
            <person name="Kuo A."/>
            <person name="Henrissat B."/>
            <person name="Lipzen A."/>
            <person name="Tritt A."/>
            <person name="Yoshinaga Y."/>
            <person name="Zane M."/>
            <person name="Barry K."/>
            <person name="Grigoriev I.V."/>
            <person name="Spatafora J.W."/>
            <person name="Aimea M.C."/>
        </authorList>
    </citation>
    <scope>NUCLEOTIDE SEQUENCE [LARGE SCALE GENOMIC DNA]</scope>
    <source>
        <strain evidence="14 15">UBC 951</strain>
    </source>
</reference>
<keyword evidence="6 12" id="KW-1133">Transmembrane helix</keyword>
<evidence type="ECO:0000256" key="4">
    <source>
        <dbReference type="ARBA" id="ARBA00022449"/>
    </source>
</evidence>
<accession>A0A066W8I3</accession>
<evidence type="ECO:0000256" key="6">
    <source>
        <dbReference type="ARBA" id="ARBA00022989"/>
    </source>
</evidence>
<protein>
    <recommendedName>
        <fullName evidence="13">Cation/H+ exchanger transmembrane domain-containing protein</fullName>
    </recommendedName>
</protein>
<evidence type="ECO:0000259" key="13">
    <source>
        <dbReference type="Pfam" id="PF00999"/>
    </source>
</evidence>
<feature type="region of interest" description="Disordered" evidence="11">
    <location>
        <begin position="641"/>
        <end position="686"/>
    </location>
</feature>
<dbReference type="GO" id="GO:0005886">
    <property type="term" value="C:plasma membrane"/>
    <property type="evidence" value="ECO:0007669"/>
    <property type="project" value="InterPro"/>
</dbReference>
<dbReference type="RefSeq" id="XP_013243848.1">
    <property type="nucleotide sequence ID" value="XM_013388394.1"/>
</dbReference>
<proteinExistence type="inferred from homology"/>
<evidence type="ECO:0000256" key="11">
    <source>
        <dbReference type="SAM" id="MobiDB-lite"/>
    </source>
</evidence>
<dbReference type="Pfam" id="PF00999">
    <property type="entry name" value="Na_H_Exchanger"/>
    <property type="match status" value="1"/>
</dbReference>
<dbReference type="GO" id="GO:0015385">
    <property type="term" value="F:sodium:proton antiporter activity"/>
    <property type="evidence" value="ECO:0007669"/>
    <property type="project" value="InterPro"/>
</dbReference>
<keyword evidence="8" id="KW-0406">Ion transport</keyword>
<evidence type="ECO:0000256" key="3">
    <source>
        <dbReference type="ARBA" id="ARBA00022448"/>
    </source>
</evidence>
<evidence type="ECO:0000256" key="8">
    <source>
        <dbReference type="ARBA" id="ARBA00023065"/>
    </source>
</evidence>
<feature type="compositionally biased region" description="Basic and acidic residues" evidence="11">
    <location>
        <begin position="826"/>
        <end position="836"/>
    </location>
</feature>
<feature type="region of interest" description="Disordered" evidence="11">
    <location>
        <begin position="1012"/>
        <end position="1161"/>
    </location>
</feature>
<evidence type="ECO:0000256" key="10">
    <source>
        <dbReference type="ARBA" id="ARBA00023201"/>
    </source>
</evidence>
<evidence type="ECO:0000256" key="1">
    <source>
        <dbReference type="ARBA" id="ARBA00004141"/>
    </source>
</evidence>
<feature type="compositionally biased region" description="Low complexity" evidence="11">
    <location>
        <begin position="1075"/>
        <end position="1084"/>
    </location>
</feature>
<dbReference type="GO" id="GO:0042391">
    <property type="term" value="P:regulation of membrane potential"/>
    <property type="evidence" value="ECO:0007669"/>
    <property type="project" value="InterPro"/>
</dbReference>
<keyword evidence="5 12" id="KW-0812">Transmembrane</keyword>